<dbReference type="PANTHER" id="PTHR19211:SF14">
    <property type="entry name" value="ATP-BINDING CASSETTE SUB-FAMILY F MEMBER 1"/>
    <property type="match status" value="1"/>
</dbReference>
<dbReference type="EMBL" id="FN668638">
    <property type="protein sequence ID" value="CBK19748.2"/>
    <property type="molecule type" value="Genomic_DNA"/>
</dbReference>
<evidence type="ECO:0000259" key="5">
    <source>
        <dbReference type="PROSITE" id="PS50893"/>
    </source>
</evidence>
<dbReference type="InterPro" id="IPR050611">
    <property type="entry name" value="ABCF"/>
</dbReference>
<protein>
    <recommendedName>
        <fullName evidence="5">ABC transporter domain-containing protein</fullName>
    </recommendedName>
</protein>
<accession>D8LVA9</accession>
<dbReference type="PROSITE" id="PS00211">
    <property type="entry name" value="ABC_TRANSPORTER_1"/>
    <property type="match status" value="2"/>
</dbReference>
<reference evidence="6" key="1">
    <citation type="submission" date="2010-02" db="EMBL/GenBank/DDBJ databases">
        <title>Sequencing and annotation of the Blastocystis hominis genome.</title>
        <authorList>
            <person name="Wincker P."/>
        </authorList>
    </citation>
    <scope>NUCLEOTIDE SEQUENCE</scope>
    <source>
        <strain evidence="6">Singapore isolate B</strain>
    </source>
</reference>
<dbReference type="InterPro" id="IPR003593">
    <property type="entry name" value="AAA+_ATPase"/>
</dbReference>
<dbReference type="InterPro" id="IPR032781">
    <property type="entry name" value="ABC_tran_Xtn"/>
</dbReference>
<evidence type="ECO:0000256" key="1">
    <source>
        <dbReference type="ARBA" id="ARBA00022737"/>
    </source>
</evidence>
<dbReference type="OrthoDB" id="2110130at2759"/>
<dbReference type="InterPro" id="IPR003439">
    <property type="entry name" value="ABC_transporter-like_ATP-bd"/>
</dbReference>
<evidence type="ECO:0000313" key="6">
    <source>
        <dbReference type="EMBL" id="CBK19748.2"/>
    </source>
</evidence>
<gene>
    <name evidence="6" type="ORF">GSBLH_T00000171001</name>
</gene>
<dbReference type="GO" id="GO:0005524">
    <property type="term" value="F:ATP binding"/>
    <property type="evidence" value="ECO:0007669"/>
    <property type="project" value="UniProtKB-KW"/>
</dbReference>
<dbReference type="Pfam" id="PF00005">
    <property type="entry name" value="ABC_tran"/>
    <property type="match status" value="2"/>
</dbReference>
<dbReference type="GO" id="GO:0016887">
    <property type="term" value="F:ATP hydrolysis activity"/>
    <property type="evidence" value="ECO:0007669"/>
    <property type="project" value="InterPro"/>
</dbReference>
<evidence type="ECO:0000256" key="3">
    <source>
        <dbReference type="ARBA" id="ARBA00022840"/>
    </source>
</evidence>
<dbReference type="FunFam" id="3.40.50.300:FF:000011">
    <property type="entry name" value="Putative ABC transporter ATP-binding component"/>
    <property type="match status" value="1"/>
</dbReference>
<dbReference type="Proteomes" id="UP000008312">
    <property type="component" value="Unassembled WGS sequence"/>
</dbReference>
<evidence type="ECO:0000256" key="2">
    <source>
        <dbReference type="ARBA" id="ARBA00022741"/>
    </source>
</evidence>
<dbReference type="FunFam" id="3.40.50.300:FF:001197">
    <property type="entry name" value="Putative ATP-binding cassette family ATPase"/>
    <property type="match status" value="1"/>
</dbReference>
<dbReference type="AlphaFoldDB" id="D8LVA9"/>
<proteinExistence type="predicted"/>
<dbReference type="InParanoid" id="D8LVA9"/>
<dbReference type="InterPro" id="IPR017871">
    <property type="entry name" value="ABC_transporter-like_CS"/>
</dbReference>
<dbReference type="OMA" id="ECEFILG"/>
<dbReference type="RefSeq" id="XP_012893796.1">
    <property type="nucleotide sequence ID" value="XM_013038342.1"/>
</dbReference>
<dbReference type="CDD" id="cd03221">
    <property type="entry name" value="ABCF_EF-3"/>
    <property type="match status" value="2"/>
</dbReference>
<feature type="coiled-coil region" evidence="4">
    <location>
        <begin position="308"/>
        <end position="346"/>
    </location>
</feature>
<feature type="domain" description="ABC transporter" evidence="5">
    <location>
        <begin position="56"/>
        <end position="317"/>
    </location>
</feature>
<keyword evidence="2" id="KW-0547">Nucleotide-binding</keyword>
<dbReference type="PANTHER" id="PTHR19211">
    <property type="entry name" value="ATP-BINDING TRANSPORT PROTEIN-RELATED"/>
    <property type="match status" value="1"/>
</dbReference>
<keyword evidence="1" id="KW-0677">Repeat</keyword>
<name>D8LVA9_BLAHO</name>
<dbReference type="GeneID" id="24917489"/>
<dbReference type="Gene3D" id="3.40.50.300">
    <property type="entry name" value="P-loop containing nucleotide triphosphate hydrolases"/>
    <property type="match status" value="2"/>
</dbReference>
<keyword evidence="3" id="KW-0067">ATP-binding</keyword>
<feature type="domain" description="ABC transporter" evidence="5">
    <location>
        <begin position="427"/>
        <end position="643"/>
    </location>
</feature>
<evidence type="ECO:0000256" key="4">
    <source>
        <dbReference type="SAM" id="Coils"/>
    </source>
</evidence>
<dbReference type="FunFam" id="3.40.50.300:FF:001092">
    <property type="entry name" value="ATP-binding cassette sub-family F member 2"/>
    <property type="match status" value="1"/>
</dbReference>
<keyword evidence="4" id="KW-0175">Coiled coil</keyword>
<dbReference type="Pfam" id="PF12848">
    <property type="entry name" value="ABC_tran_Xtn"/>
    <property type="match status" value="1"/>
</dbReference>
<dbReference type="SMART" id="SM00382">
    <property type="entry name" value="AAA"/>
    <property type="match status" value="2"/>
</dbReference>
<sequence>MKEKKKKKKTEKKVLTEAEFLSQWEDNDRSVDTIFLPRSRGPLGTPAECEFILGRNRNVDLKRVNIAINGKELLASATLRLHEGRHYGLVGRNGVGKSTLLSRMARSMIDGFPDYLMILHVKQEVMGNDVNVLDSVITSDKERLNLLAEHDELTAKLESADTEEAKKGKGSSVEAIVTRLQEIDDRLKDIQSDTSEQRAREILKGLEFTDKQLTMPTKMLSGGWRMRVAIACALFIQPDILLLDEPTNHLDLDAIIWLEDYIRHYPRTTIVVSHDREFLNGVSEEIIEFINHDLKYWPGDYNSFMKAKEDRRRMMAAMQEELDEKRQDIRDQIARLQQQQRKNKKADLGGMIRSRESKLNKVGLEKTLDGKKWNCQLHGVRLGSINANDGGWVNGKRSAGSVMEYQEPPVKFTIAPCEPINYNGPILQLSNVTFTYEGTNKPIFENVTFQVEMGSRIALLGPNGIGKSTFLSVLNSTLEPQAGEIYRHHNLKIGYFAQHHVDALENVLTPLQHMQKLAPLAKEQELRALLGSFGITGALAVQPIGTLSGGQKSRVVFATISYKRPHILLLDEPTNHLDMDTIEALVKTLKEFNGGIVVVTHDQYLVEEVCNTLFVIDEKHHINRFEGQFRDYKRYALKNYHLIAPEDDEDALETNS</sequence>
<dbReference type="InterPro" id="IPR027417">
    <property type="entry name" value="P-loop_NTPase"/>
</dbReference>
<evidence type="ECO:0000313" key="7">
    <source>
        <dbReference type="Proteomes" id="UP000008312"/>
    </source>
</evidence>
<organism evidence="6">
    <name type="scientific">Blastocystis hominis</name>
    <dbReference type="NCBI Taxonomy" id="12968"/>
    <lineage>
        <taxon>Eukaryota</taxon>
        <taxon>Sar</taxon>
        <taxon>Stramenopiles</taxon>
        <taxon>Bigyra</taxon>
        <taxon>Opalozoa</taxon>
        <taxon>Opalinata</taxon>
        <taxon>Blastocystidae</taxon>
        <taxon>Blastocystis</taxon>
    </lineage>
</organism>
<dbReference type="SUPFAM" id="SSF52540">
    <property type="entry name" value="P-loop containing nucleoside triphosphate hydrolases"/>
    <property type="match status" value="2"/>
</dbReference>
<dbReference type="PROSITE" id="PS50893">
    <property type="entry name" value="ABC_TRANSPORTER_2"/>
    <property type="match status" value="2"/>
</dbReference>
<keyword evidence="7" id="KW-1185">Reference proteome</keyword>
<dbReference type="FunCoup" id="D8LVA9">
    <property type="interactions" value="350"/>
</dbReference>